<feature type="signal peptide" evidence="1">
    <location>
        <begin position="1"/>
        <end position="25"/>
    </location>
</feature>
<sequence length="101" mass="10622">MPKGLSFAAVALLAFAMLVPTASLATDGRGAIKGCDANKNCRYDVNDDGSVDLDIIQADGSYNWVHCPPRGECICKACRTKDGNLTGVVGATRYLNSLGIQ</sequence>
<accession>A0A1E5XR87</accession>
<reference evidence="2 3" key="1">
    <citation type="journal article" date="2015" name="Genome Announc.">
        <title>Genome Assemblies of Three Soil-Associated Devosia species: D. insulae, D. limi, and D. soli.</title>
        <authorList>
            <person name="Hassan Y.I."/>
            <person name="Lepp D."/>
            <person name="Zhou T."/>
        </authorList>
    </citation>
    <scope>NUCLEOTIDE SEQUENCE [LARGE SCALE GENOMIC DNA]</scope>
    <source>
        <strain evidence="2 3">DS-56</strain>
    </source>
</reference>
<comment type="caution">
    <text evidence="2">The sequence shown here is derived from an EMBL/GenBank/DDBJ whole genome shotgun (WGS) entry which is preliminary data.</text>
</comment>
<proteinExistence type="predicted"/>
<organism evidence="2 3">
    <name type="scientific">Devosia insulae DS-56</name>
    <dbReference type="NCBI Taxonomy" id="1116389"/>
    <lineage>
        <taxon>Bacteria</taxon>
        <taxon>Pseudomonadati</taxon>
        <taxon>Pseudomonadota</taxon>
        <taxon>Alphaproteobacteria</taxon>
        <taxon>Hyphomicrobiales</taxon>
        <taxon>Devosiaceae</taxon>
        <taxon>Devosia</taxon>
    </lineage>
</organism>
<name>A0A1E5XR87_9HYPH</name>
<dbReference type="EMBL" id="LAJE02000171">
    <property type="protein sequence ID" value="OEO31099.1"/>
    <property type="molecule type" value="Genomic_DNA"/>
</dbReference>
<protein>
    <submittedName>
        <fullName evidence="2">Uncharacterized protein</fullName>
    </submittedName>
</protein>
<dbReference type="AlphaFoldDB" id="A0A1E5XR87"/>
<dbReference type="Proteomes" id="UP000095463">
    <property type="component" value="Unassembled WGS sequence"/>
</dbReference>
<keyword evidence="3" id="KW-1185">Reference proteome</keyword>
<evidence type="ECO:0000313" key="3">
    <source>
        <dbReference type="Proteomes" id="UP000095463"/>
    </source>
</evidence>
<evidence type="ECO:0000313" key="2">
    <source>
        <dbReference type="EMBL" id="OEO31099.1"/>
    </source>
</evidence>
<evidence type="ECO:0000256" key="1">
    <source>
        <dbReference type="SAM" id="SignalP"/>
    </source>
</evidence>
<gene>
    <name evidence="2" type="ORF">VW23_017980</name>
</gene>
<dbReference type="RefSeq" id="WP_069909716.1">
    <property type="nucleotide sequence ID" value="NZ_LAJE02000171.1"/>
</dbReference>
<feature type="chain" id="PRO_5009190418" evidence="1">
    <location>
        <begin position="26"/>
        <end position="101"/>
    </location>
</feature>
<keyword evidence="1" id="KW-0732">Signal</keyword>